<evidence type="ECO:0000256" key="4">
    <source>
        <dbReference type="ARBA" id="ARBA00022490"/>
    </source>
</evidence>
<keyword evidence="5" id="KW-0206">Cytoskeleton</keyword>
<comment type="subcellular location">
    <subcellularLocation>
        <location evidence="1">Cytoplasm</location>
        <location evidence="1">Cytoskeleton</location>
    </subcellularLocation>
</comment>
<gene>
    <name evidence="6" type="ORF">NDES1114_LOCUS33397</name>
</gene>
<evidence type="ECO:0000256" key="3">
    <source>
        <dbReference type="ARBA" id="ARBA00016840"/>
    </source>
</evidence>
<evidence type="ECO:0000256" key="1">
    <source>
        <dbReference type="ARBA" id="ARBA00004245"/>
    </source>
</evidence>
<evidence type="ECO:0000256" key="2">
    <source>
        <dbReference type="ARBA" id="ARBA00010305"/>
    </source>
</evidence>
<comment type="similarity">
    <text evidence="2">Belongs to the KIF-binding protein family.</text>
</comment>
<name>A0A7S1QZ76_NEODS</name>
<dbReference type="AlphaFoldDB" id="A0A7S1QZ76"/>
<proteinExistence type="inferred from homology"/>
<protein>
    <recommendedName>
        <fullName evidence="3">KIF-binding protein</fullName>
    </recommendedName>
</protein>
<dbReference type="GO" id="GO:0005856">
    <property type="term" value="C:cytoskeleton"/>
    <property type="evidence" value="ECO:0007669"/>
    <property type="project" value="UniProtKB-SubCell"/>
</dbReference>
<organism evidence="6">
    <name type="scientific">Neobodo designis</name>
    <name type="common">Flagellated protozoan</name>
    <name type="synonym">Bodo designis</name>
    <dbReference type="NCBI Taxonomy" id="312471"/>
    <lineage>
        <taxon>Eukaryota</taxon>
        <taxon>Discoba</taxon>
        <taxon>Euglenozoa</taxon>
        <taxon>Kinetoplastea</taxon>
        <taxon>Metakinetoplastina</taxon>
        <taxon>Neobodonida</taxon>
        <taxon>Neobodo</taxon>
    </lineage>
</organism>
<reference evidence="6" key="1">
    <citation type="submission" date="2021-01" db="EMBL/GenBank/DDBJ databases">
        <authorList>
            <person name="Corre E."/>
            <person name="Pelletier E."/>
            <person name="Niang G."/>
            <person name="Scheremetjew M."/>
            <person name="Finn R."/>
            <person name="Kale V."/>
            <person name="Holt S."/>
            <person name="Cochrane G."/>
            <person name="Meng A."/>
            <person name="Brown T."/>
            <person name="Cohen L."/>
        </authorList>
    </citation>
    <scope>NUCLEOTIDE SEQUENCE</scope>
    <source>
        <strain evidence="6">CCAP 1951/1</strain>
    </source>
</reference>
<dbReference type="Pfam" id="PF12309">
    <property type="entry name" value="KBP_C"/>
    <property type="match status" value="1"/>
</dbReference>
<sequence>MEPTAFRQTFESIKQIDTKEGPSRNIFEPRFQAREQAVTLRDAVYNAFRENSSKSALMQLAKLLLFLGMNHFETEEVAEGELLLRRAFLAAKSCVTNELVDPTTVDPPTVREIVGAPDTDVSVADNESIEVWMEALNTIGVFLSNRSSDPTAVQDARRVLHAAEDVYLSVNGKPVQNRLESMMTSTVYFLAQAYGAAGDGVKSARYVHDTMVRQLQTEVEFSKQSWATNAVHLAAYYAGEQHFGYALHCLECAEVVMPSEPASEETVGVVAWGFGKFWKTILREGARRKEEGCEMASAAGVPWWKDLPVPGVSPPTRVAVAVDFESARTVFQKAVRALQTAGQYYTYENCCPDFIAIQQDIADCYKQLSYFEPDVERKAAMLQRRIDGLERFPSELSFQAYATLVRQLWYDLGESAVDLFDLRLSQRERREGHPLSVRQLNYLCRQAMAFFQKFLDTLRDKSGQMPTVVDSDLRVPVFRVMMRLARMNGKIISKSAESEYEVVRHTIELYDSVLVFVENNKVASVSEVETEVSLARQMKELLPGKLRDLRRAFH</sequence>
<evidence type="ECO:0000256" key="5">
    <source>
        <dbReference type="ARBA" id="ARBA00023212"/>
    </source>
</evidence>
<dbReference type="InterPro" id="IPR022083">
    <property type="entry name" value="KBP"/>
</dbReference>
<dbReference type="EMBL" id="HBGF01049877">
    <property type="protein sequence ID" value="CAD9152067.1"/>
    <property type="molecule type" value="Transcribed_RNA"/>
</dbReference>
<keyword evidence="4" id="KW-0963">Cytoplasm</keyword>
<dbReference type="PANTHER" id="PTHR46321">
    <property type="entry name" value="KIF1-BINDING PROTEIN"/>
    <property type="match status" value="1"/>
</dbReference>
<accession>A0A7S1QZ76</accession>
<evidence type="ECO:0000313" key="6">
    <source>
        <dbReference type="EMBL" id="CAD9152067.1"/>
    </source>
</evidence>
<dbReference type="PANTHER" id="PTHR46321:SF1">
    <property type="entry name" value="KIF-BINDING PROTEIN"/>
    <property type="match status" value="1"/>
</dbReference>